<organism evidence="1 2">
    <name type="scientific">Frankliniella fusca</name>
    <dbReference type="NCBI Taxonomy" id="407009"/>
    <lineage>
        <taxon>Eukaryota</taxon>
        <taxon>Metazoa</taxon>
        <taxon>Ecdysozoa</taxon>
        <taxon>Arthropoda</taxon>
        <taxon>Hexapoda</taxon>
        <taxon>Insecta</taxon>
        <taxon>Pterygota</taxon>
        <taxon>Neoptera</taxon>
        <taxon>Paraneoptera</taxon>
        <taxon>Thysanoptera</taxon>
        <taxon>Terebrantia</taxon>
        <taxon>Thripoidea</taxon>
        <taxon>Thripidae</taxon>
        <taxon>Frankliniella</taxon>
    </lineage>
</organism>
<name>A0AAE1I7F6_9NEOP</name>
<protein>
    <submittedName>
        <fullName evidence="1">Inorganic pyrophosphatase</fullName>
    </submittedName>
</protein>
<evidence type="ECO:0000313" key="2">
    <source>
        <dbReference type="Proteomes" id="UP001219518"/>
    </source>
</evidence>
<evidence type="ECO:0000313" key="1">
    <source>
        <dbReference type="EMBL" id="KAK3932776.1"/>
    </source>
</evidence>
<reference evidence="1" key="2">
    <citation type="journal article" date="2023" name="BMC Genomics">
        <title>Pest status, molecular evolution, and epigenetic factors derived from the genome assembly of Frankliniella fusca, a thysanopteran phytovirus vector.</title>
        <authorList>
            <person name="Catto M.A."/>
            <person name="Labadie P.E."/>
            <person name="Jacobson A.L."/>
            <person name="Kennedy G.G."/>
            <person name="Srinivasan R."/>
            <person name="Hunt B.G."/>
        </authorList>
    </citation>
    <scope>NUCLEOTIDE SEQUENCE</scope>
    <source>
        <strain evidence="1">PL_HMW_Pooled</strain>
    </source>
</reference>
<sequence length="408" mass="44735">MLPGLRAQPSKLRLKDVNGGVSVLYGPRAVELMIGTPSLDVGKFGASCVYAVARATLGFEIQPYSTTTCTIKLSGPSDISTDDVPQLAQVLRTRCVLSSDGLITWTRSGGRPTRSVVSRDRSTWSSKEVTIARSNTHHSEIVASRRRAVNVGDPVTTPFALQVLDRQHPTGCADDVDESLRALPFAVVVPSDLLQARQCDITLCIVPFAPGLIELEIQNTSGNHVVIKKGSVVACVHPASLEELMACYECYQSAPEEAKVNSASLELVPFTDKAEIQLEPRLPPIPLDQPLPDDLQAMVDRCDLTADQKAEVANMVRQYHDIFVKHNDDFGCCPRGKSTKLYASWEGPYVIIDLLNDCIARIERVQPVELSKRLKPPKRLIVHLDRLAAVGSHLLDQNGKWLTFLPNT</sequence>
<accession>A0AAE1I7F6</accession>
<reference evidence="1" key="1">
    <citation type="submission" date="2021-07" db="EMBL/GenBank/DDBJ databases">
        <authorList>
            <person name="Catto M.A."/>
            <person name="Jacobson A."/>
            <person name="Kennedy G."/>
            <person name="Labadie P."/>
            <person name="Hunt B.G."/>
            <person name="Srinivasan R."/>
        </authorList>
    </citation>
    <scope>NUCLEOTIDE SEQUENCE</scope>
    <source>
        <strain evidence="1">PL_HMW_Pooled</strain>
        <tissue evidence="1">Head</tissue>
    </source>
</reference>
<comment type="caution">
    <text evidence="1">The sequence shown here is derived from an EMBL/GenBank/DDBJ whole genome shotgun (WGS) entry which is preliminary data.</text>
</comment>
<dbReference type="EMBL" id="JAHWGI010001439">
    <property type="protein sequence ID" value="KAK3932776.1"/>
    <property type="molecule type" value="Genomic_DNA"/>
</dbReference>
<dbReference type="AlphaFoldDB" id="A0AAE1I7F6"/>
<dbReference type="Proteomes" id="UP001219518">
    <property type="component" value="Unassembled WGS sequence"/>
</dbReference>
<gene>
    <name evidence="1" type="ORF">KUF71_002747</name>
</gene>
<keyword evidence="2" id="KW-1185">Reference proteome</keyword>
<proteinExistence type="predicted"/>